<dbReference type="Pfam" id="PF00069">
    <property type="entry name" value="Pkinase"/>
    <property type="match status" value="1"/>
</dbReference>
<evidence type="ECO:0000313" key="14">
    <source>
        <dbReference type="Proteomes" id="UP000237347"/>
    </source>
</evidence>
<comment type="catalytic activity">
    <reaction evidence="1">
        <text>S-ubiquitinyl-[E2 ubiquitin-conjugating enzyme]-L-cysteine + [acceptor protein]-L-lysine = [E2 ubiquitin-conjugating enzyme]-L-cysteine + N(6)-ubiquitinyl-[acceptor protein]-L-lysine.</text>
        <dbReference type="EC" id="2.3.2.27"/>
    </reaction>
</comment>
<dbReference type="InterPro" id="IPR011009">
    <property type="entry name" value="Kinase-like_dom_sf"/>
</dbReference>
<keyword evidence="5 9" id="KW-0547">Nucleotide-binding</keyword>
<evidence type="ECO:0000256" key="7">
    <source>
        <dbReference type="ARBA" id="ARBA00022786"/>
    </source>
</evidence>
<feature type="region of interest" description="Disordered" evidence="11">
    <location>
        <begin position="46"/>
        <end position="72"/>
    </location>
</feature>
<reference evidence="13 14" key="1">
    <citation type="journal article" date="2018" name="Sci. Data">
        <title>The draft genome sequence of cork oak.</title>
        <authorList>
            <person name="Ramos A.M."/>
            <person name="Usie A."/>
            <person name="Barbosa P."/>
            <person name="Barros P.M."/>
            <person name="Capote T."/>
            <person name="Chaves I."/>
            <person name="Simoes F."/>
            <person name="Abreu I."/>
            <person name="Carrasquinho I."/>
            <person name="Faro C."/>
            <person name="Guimaraes J.B."/>
            <person name="Mendonca D."/>
            <person name="Nobrega F."/>
            <person name="Rodrigues L."/>
            <person name="Saibo N.J.M."/>
            <person name="Varela M.C."/>
            <person name="Egas C."/>
            <person name="Matos J."/>
            <person name="Miguel C.M."/>
            <person name="Oliveira M.M."/>
            <person name="Ricardo C.P."/>
            <person name="Goncalves S."/>
        </authorList>
    </citation>
    <scope>NUCLEOTIDE SEQUENCE [LARGE SCALE GENOMIC DNA]</scope>
    <source>
        <strain evidence="14">cv. HL8</strain>
    </source>
</reference>
<evidence type="ECO:0000313" key="13">
    <source>
        <dbReference type="EMBL" id="KAK7857973.1"/>
    </source>
</evidence>
<evidence type="ECO:0000256" key="11">
    <source>
        <dbReference type="SAM" id="MobiDB-lite"/>
    </source>
</evidence>
<dbReference type="InterPro" id="IPR008271">
    <property type="entry name" value="Ser/Thr_kinase_AS"/>
</dbReference>
<dbReference type="PANTHER" id="PTHR45647:SF100">
    <property type="entry name" value="U-BOX DOMAIN-CONTAINING PROTEIN 33"/>
    <property type="match status" value="1"/>
</dbReference>
<keyword evidence="10" id="KW-0175">Coiled coil</keyword>
<dbReference type="GO" id="GO:0004674">
    <property type="term" value="F:protein serine/threonine kinase activity"/>
    <property type="evidence" value="ECO:0007669"/>
    <property type="project" value="UniProtKB-KW"/>
</dbReference>
<evidence type="ECO:0000259" key="12">
    <source>
        <dbReference type="PROSITE" id="PS50011"/>
    </source>
</evidence>
<feature type="binding site" evidence="9">
    <location>
        <position position="447"/>
    </location>
    <ligand>
        <name>ATP</name>
        <dbReference type="ChEBI" id="CHEBI:30616"/>
    </ligand>
</feature>
<dbReference type="EC" id="2.3.2.27" evidence="2"/>
<evidence type="ECO:0000256" key="4">
    <source>
        <dbReference type="ARBA" id="ARBA00022679"/>
    </source>
</evidence>
<feature type="compositionally biased region" description="Basic and acidic residues" evidence="11">
    <location>
        <begin position="292"/>
        <end position="306"/>
    </location>
</feature>
<comment type="caution">
    <text evidence="13">The sequence shown here is derived from an EMBL/GenBank/DDBJ whole genome shotgun (WGS) entry which is preliminary data.</text>
</comment>
<sequence length="710" mass="79005">QSVIDFNFNVQAHSVHTETDNIKKGIVALISQHEIRNLVMGAAADNRYREEEGKPPLRTRSVSSSPNRKNIEAGPLNLQRSLSVDTLRHRRIMDIPFREGSEELLSPKSGLVVEGSTSDESCSYGSSRRSLPCSSYSTSPSTELSDVILNAWTGENANRNELSVFSPKRSLASSSSLINPSASTIPKCSSNGSRSVVDGGLDNTLFGEVQKAKPNAEKETHLRLNAEKDYFEALNMNMSNDEWVKEAMTDDTVVVDFLLRLFQAQPPLPKPIQAVLCLGWTVRQRCSKSAPRHSDSATKKKAEPRRASPTTPLSWSGATFASGGALDGFKESSPLVREREELEQVKNQRDQMIEEVRISKEEKTLLKSQNEKLKKKRDELQIELDNALKEAEELRRQQVQDSRHMPEFLFSEINKATRGFHESLRIGQGGYGSVYKGLLPQTEIAIKRLQSNGLQGPSEFLMEVQVLGKLRHPNLIKLIGCCSEQFMLIYEYLPNGSLEDRLKCKDNSPPLSWEARIRIATELCSVLVYLHSRKPHSIVHGDLKPSNILLDANFVSKLSEFGICPCHNTIPKGTWHYIDPEFVSTGKLTRKSDVYSFGIILLQLLTGQRPPFTMENDVQDALDAGTLSSLLDPLAGDWPTEIAQNLAHLALMCCDRYPKNRPDLASYVNGELESMKGSCAASSGLQEEISTDGSTRFFSSSRGFEEMAGQ</sequence>
<evidence type="ECO:0000256" key="10">
    <source>
        <dbReference type="SAM" id="Coils"/>
    </source>
</evidence>
<dbReference type="PROSITE" id="PS00107">
    <property type="entry name" value="PROTEIN_KINASE_ATP"/>
    <property type="match status" value="1"/>
</dbReference>
<proteinExistence type="predicted"/>
<keyword evidence="3" id="KW-0723">Serine/threonine-protein kinase</keyword>
<dbReference type="GO" id="GO:0061630">
    <property type="term" value="F:ubiquitin protein ligase activity"/>
    <property type="evidence" value="ECO:0007669"/>
    <property type="project" value="UniProtKB-EC"/>
</dbReference>
<protein>
    <recommendedName>
        <fullName evidence="2">RING-type E3 ubiquitin transferase</fullName>
        <ecNumber evidence="2">2.3.2.27</ecNumber>
    </recommendedName>
</protein>
<feature type="compositionally biased region" description="Polar residues" evidence="11">
    <location>
        <begin position="308"/>
        <end position="317"/>
    </location>
</feature>
<keyword evidence="14" id="KW-1185">Reference proteome</keyword>
<name>A0AAW0M201_QUESU</name>
<evidence type="ECO:0000256" key="8">
    <source>
        <dbReference type="ARBA" id="ARBA00022840"/>
    </source>
</evidence>
<dbReference type="InterPro" id="IPR017441">
    <property type="entry name" value="Protein_kinase_ATP_BS"/>
</dbReference>
<dbReference type="Gene3D" id="3.30.200.20">
    <property type="entry name" value="Phosphorylase Kinase, domain 1"/>
    <property type="match status" value="1"/>
</dbReference>
<evidence type="ECO:0000256" key="6">
    <source>
        <dbReference type="ARBA" id="ARBA00022777"/>
    </source>
</evidence>
<dbReference type="AlphaFoldDB" id="A0AAW0M201"/>
<evidence type="ECO:0000256" key="5">
    <source>
        <dbReference type="ARBA" id="ARBA00022741"/>
    </source>
</evidence>
<evidence type="ECO:0000256" key="1">
    <source>
        <dbReference type="ARBA" id="ARBA00000900"/>
    </source>
</evidence>
<dbReference type="InterPro" id="IPR051348">
    <property type="entry name" value="U-box_ubiquitin_ligases"/>
</dbReference>
<feature type="compositionally biased region" description="Basic and acidic residues" evidence="11">
    <location>
        <begin position="46"/>
        <end position="55"/>
    </location>
</feature>
<feature type="coiled-coil region" evidence="10">
    <location>
        <begin position="335"/>
        <end position="397"/>
    </location>
</feature>
<dbReference type="PROSITE" id="PS00108">
    <property type="entry name" value="PROTEIN_KINASE_ST"/>
    <property type="match status" value="1"/>
</dbReference>
<feature type="non-terminal residue" evidence="13">
    <location>
        <position position="1"/>
    </location>
</feature>
<evidence type="ECO:0000256" key="2">
    <source>
        <dbReference type="ARBA" id="ARBA00012483"/>
    </source>
</evidence>
<keyword evidence="7" id="KW-0833">Ubl conjugation pathway</keyword>
<organism evidence="13 14">
    <name type="scientific">Quercus suber</name>
    <name type="common">Cork oak</name>
    <dbReference type="NCBI Taxonomy" id="58331"/>
    <lineage>
        <taxon>Eukaryota</taxon>
        <taxon>Viridiplantae</taxon>
        <taxon>Streptophyta</taxon>
        <taxon>Embryophyta</taxon>
        <taxon>Tracheophyta</taxon>
        <taxon>Spermatophyta</taxon>
        <taxon>Magnoliopsida</taxon>
        <taxon>eudicotyledons</taxon>
        <taxon>Gunneridae</taxon>
        <taxon>Pentapetalae</taxon>
        <taxon>rosids</taxon>
        <taxon>fabids</taxon>
        <taxon>Fagales</taxon>
        <taxon>Fagaceae</taxon>
        <taxon>Quercus</taxon>
    </lineage>
</organism>
<dbReference type="PROSITE" id="PS50011">
    <property type="entry name" value="PROTEIN_KINASE_DOM"/>
    <property type="match status" value="1"/>
</dbReference>
<dbReference type="Gene3D" id="1.10.510.10">
    <property type="entry name" value="Transferase(Phosphotransferase) domain 1"/>
    <property type="match status" value="1"/>
</dbReference>
<dbReference type="FunFam" id="3.30.200.20:FF:000039">
    <property type="entry name" value="receptor-like protein kinase FERONIA"/>
    <property type="match status" value="1"/>
</dbReference>
<dbReference type="InterPro" id="IPR000719">
    <property type="entry name" value="Prot_kinase_dom"/>
</dbReference>
<keyword evidence="6" id="KW-0418">Kinase</keyword>
<dbReference type="GO" id="GO:0005524">
    <property type="term" value="F:ATP binding"/>
    <property type="evidence" value="ECO:0007669"/>
    <property type="project" value="UniProtKB-UniRule"/>
</dbReference>
<dbReference type="PANTHER" id="PTHR45647">
    <property type="entry name" value="OS02G0152300 PROTEIN"/>
    <property type="match status" value="1"/>
</dbReference>
<dbReference type="EMBL" id="PKMF04000023">
    <property type="protein sequence ID" value="KAK7857973.1"/>
    <property type="molecule type" value="Genomic_DNA"/>
</dbReference>
<dbReference type="SMART" id="SM00220">
    <property type="entry name" value="S_TKc"/>
    <property type="match status" value="1"/>
</dbReference>
<evidence type="ECO:0000256" key="9">
    <source>
        <dbReference type="PROSITE-ProRule" id="PRU10141"/>
    </source>
</evidence>
<feature type="region of interest" description="Disordered" evidence="11">
    <location>
        <begin position="288"/>
        <end position="317"/>
    </location>
</feature>
<dbReference type="Proteomes" id="UP000237347">
    <property type="component" value="Unassembled WGS sequence"/>
</dbReference>
<dbReference type="SUPFAM" id="SSF56112">
    <property type="entry name" value="Protein kinase-like (PK-like)"/>
    <property type="match status" value="1"/>
</dbReference>
<keyword evidence="8 9" id="KW-0067">ATP-binding</keyword>
<accession>A0AAW0M201</accession>
<feature type="domain" description="Protein kinase" evidence="12">
    <location>
        <begin position="420"/>
        <end position="675"/>
    </location>
</feature>
<gene>
    <name evidence="13" type="primary">PUB33_16</name>
    <name evidence="13" type="ORF">CFP56_015284</name>
</gene>
<evidence type="ECO:0000256" key="3">
    <source>
        <dbReference type="ARBA" id="ARBA00022527"/>
    </source>
</evidence>
<keyword evidence="4" id="KW-0808">Transferase</keyword>